<comment type="caution">
    <text evidence="5">The sequence shown here is derived from an EMBL/GenBank/DDBJ whole genome shotgun (WGS) entry which is preliminary data.</text>
</comment>
<dbReference type="InterPro" id="IPR011043">
    <property type="entry name" value="Gal_Oxase/kelch_b-propeller"/>
</dbReference>
<protein>
    <recommendedName>
        <fullName evidence="4">Attractin/MKLN-like beta-propeller domain-containing protein</fullName>
    </recommendedName>
</protein>
<sequence length="326" mass="35855">MAKISKTIALFALCCVSLNVVAKWQTLDAQGHSTARHESGLVAHKDKVFVIGGRGVKSIDVYDPASNAWQNKSKTPFEMHHITPVSIDGKILIVTGLTGRYPKEQPITHVWEYDPKQDQWQQGFEIPETRRRGGAGVTIYQGKVYIVNGIKLGHTSGTTNMFDVYDPKLKTWQVLTDAPHIRDHSNAVVLDGKLIAFGGRNSSYHEPSKFGAFFTQVNDKVDVYDFAKDTWHTLKVRLPIATAGGGAVAYNNRLYYTGGEHAPKAANNRTVSFDFASNTWIEEAKLNRGRHGTNAGLIGNKMYIAMGSGNKGGGPELNSIEVLVLK</sequence>
<dbReference type="Pfam" id="PF24981">
    <property type="entry name" value="Beta-prop_ATRN-LZTR1"/>
    <property type="match status" value="1"/>
</dbReference>
<dbReference type="SMART" id="SM00612">
    <property type="entry name" value="Kelch"/>
    <property type="match status" value="5"/>
</dbReference>
<evidence type="ECO:0000256" key="3">
    <source>
        <dbReference type="SAM" id="SignalP"/>
    </source>
</evidence>
<gene>
    <name evidence="5" type="ORF">L0668_02670</name>
</gene>
<feature type="signal peptide" evidence="3">
    <location>
        <begin position="1"/>
        <end position="22"/>
    </location>
</feature>
<feature type="domain" description="Attractin/MKLN-like beta-propeller" evidence="4">
    <location>
        <begin position="23"/>
        <end position="259"/>
    </location>
</feature>
<evidence type="ECO:0000259" key="4">
    <source>
        <dbReference type="Pfam" id="PF24981"/>
    </source>
</evidence>
<name>A0ABS9D254_9ALTE</name>
<keyword evidence="6" id="KW-1185">Reference proteome</keyword>
<dbReference type="InterPro" id="IPR006652">
    <property type="entry name" value="Kelch_1"/>
</dbReference>
<organism evidence="5 6">
    <name type="scientific">Paraglaciecola algarum</name>
    <dbReference type="NCBI Taxonomy" id="3050085"/>
    <lineage>
        <taxon>Bacteria</taxon>
        <taxon>Pseudomonadati</taxon>
        <taxon>Pseudomonadota</taxon>
        <taxon>Gammaproteobacteria</taxon>
        <taxon>Alteromonadales</taxon>
        <taxon>Alteromonadaceae</taxon>
        <taxon>Paraglaciecola</taxon>
    </lineage>
</organism>
<proteinExistence type="predicted"/>
<keyword evidence="2" id="KW-0677">Repeat</keyword>
<dbReference type="EMBL" id="JAKGAS010000001">
    <property type="protein sequence ID" value="MCF2946994.1"/>
    <property type="molecule type" value="Genomic_DNA"/>
</dbReference>
<dbReference type="Gene3D" id="2.120.10.80">
    <property type="entry name" value="Kelch-type beta propeller"/>
    <property type="match status" value="2"/>
</dbReference>
<keyword evidence="1" id="KW-0880">Kelch repeat</keyword>
<accession>A0ABS9D254</accession>
<dbReference type="RefSeq" id="WP_235310509.1">
    <property type="nucleotide sequence ID" value="NZ_JAKGAS010000001.1"/>
</dbReference>
<evidence type="ECO:0000313" key="6">
    <source>
        <dbReference type="Proteomes" id="UP001521137"/>
    </source>
</evidence>
<dbReference type="Proteomes" id="UP001521137">
    <property type="component" value="Unassembled WGS sequence"/>
</dbReference>
<dbReference type="InterPro" id="IPR056737">
    <property type="entry name" value="Beta-prop_ATRN-MKLN-like"/>
</dbReference>
<evidence type="ECO:0000256" key="1">
    <source>
        <dbReference type="ARBA" id="ARBA00022441"/>
    </source>
</evidence>
<dbReference type="SUPFAM" id="SSF50965">
    <property type="entry name" value="Galactose oxidase, central domain"/>
    <property type="match status" value="1"/>
</dbReference>
<dbReference type="PANTHER" id="PTHR45632:SF3">
    <property type="entry name" value="KELCH-LIKE PROTEIN 32"/>
    <property type="match status" value="1"/>
</dbReference>
<dbReference type="InterPro" id="IPR015915">
    <property type="entry name" value="Kelch-typ_b-propeller"/>
</dbReference>
<reference evidence="5 6" key="1">
    <citation type="submission" date="2022-01" db="EMBL/GenBank/DDBJ databases">
        <title>Paraglaciecola sp. G1-23.</title>
        <authorList>
            <person name="Jin M.S."/>
            <person name="Han D.M."/>
            <person name="Kim H.M."/>
            <person name="Jeon C.O."/>
        </authorList>
    </citation>
    <scope>NUCLEOTIDE SEQUENCE [LARGE SCALE GENOMIC DNA]</scope>
    <source>
        <strain evidence="5 6">G1-23</strain>
    </source>
</reference>
<dbReference type="PANTHER" id="PTHR45632">
    <property type="entry name" value="LD33804P"/>
    <property type="match status" value="1"/>
</dbReference>
<feature type="chain" id="PRO_5045090766" description="Attractin/MKLN-like beta-propeller domain-containing protein" evidence="3">
    <location>
        <begin position="23"/>
        <end position="326"/>
    </location>
</feature>
<evidence type="ECO:0000313" key="5">
    <source>
        <dbReference type="EMBL" id="MCF2946994.1"/>
    </source>
</evidence>
<keyword evidence="3" id="KW-0732">Signal</keyword>
<evidence type="ECO:0000256" key="2">
    <source>
        <dbReference type="ARBA" id="ARBA00022737"/>
    </source>
</evidence>